<evidence type="ECO:0000313" key="2">
    <source>
        <dbReference type="EMBL" id="MED6174452.1"/>
    </source>
</evidence>
<reference evidence="2 3" key="1">
    <citation type="journal article" date="2023" name="Plants (Basel)">
        <title>Bridging the Gap: Combining Genomics and Transcriptomics Approaches to Understand Stylosanthes scabra, an Orphan Legume from the Brazilian Caatinga.</title>
        <authorList>
            <person name="Ferreira-Neto J.R.C."/>
            <person name="da Silva M.D."/>
            <person name="Binneck E."/>
            <person name="de Melo N.F."/>
            <person name="da Silva R.H."/>
            <person name="de Melo A.L.T.M."/>
            <person name="Pandolfi V."/>
            <person name="Bustamante F.O."/>
            <person name="Brasileiro-Vidal A.C."/>
            <person name="Benko-Iseppon A.M."/>
        </authorList>
    </citation>
    <scope>NUCLEOTIDE SEQUENCE [LARGE SCALE GENOMIC DNA]</scope>
    <source>
        <tissue evidence="2">Leaves</tissue>
    </source>
</reference>
<accession>A0ABU6VM38</accession>
<feature type="non-terminal residue" evidence="2">
    <location>
        <position position="193"/>
    </location>
</feature>
<evidence type="ECO:0000256" key="1">
    <source>
        <dbReference type="SAM" id="MobiDB-lite"/>
    </source>
</evidence>
<dbReference type="EMBL" id="JASCZI010151787">
    <property type="protein sequence ID" value="MED6174452.1"/>
    <property type="molecule type" value="Genomic_DNA"/>
</dbReference>
<keyword evidence="3" id="KW-1185">Reference proteome</keyword>
<protein>
    <submittedName>
        <fullName evidence="2">Uncharacterized protein</fullName>
    </submittedName>
</protein>
<gene>
    <name evidence="2" type="ORF">PIB30_069111</name>
</gene>
<name>A0ABU6VM38_9FABA</name>
<dbReference type="Proteomes" id="UP001341840">
    <property type="component" value="Unassembled WGS sequence"/>
</dbReference>
<evidence type="ECO:0000313" key="3">
    <source>
        <dbReference type="Proteomes" id="UP001341840"/>
    </source>
</evidence>
<proteinExistence type="predicted"/>
<feature type="region of interest" description="Disordered" evidence="1">
    <location>
        <begin position="1"/>
        <end position="21"/>
    </location>
</feature>
<organism evidence="2 3">
    <name type="scientific">Stylosanthes scabra</name>
    <dbReference type="NCBI Taxonomy" id="79078"/>
    <lineage>
        <taxon>Eukaryota</taxon>
        <taxon>Viridiplantae</taxon>
        <taxon>Streptophyta</taxon>
        <taxon>Embryophyta</taxon>
        <taxon>Tracheophyta</taxon>
        <taxon>Spermatophyta</taxon>
        <taxon>Magnoliopsida</taxon>
        <taxon>eudicotyledons</taxon>
        <taxon>Gunneridae</taxon>
        <taxon>Pentapetalae</taxon>
        <taxon>rosids</taxon>
        <taxon>fabids</taxon>
        <taxon>Fabales</taxon>
        <taxon>Fabaceae</taxon>
        <taxon>Papilionoideae</taxon>
        <taxon>50 kb inversion clade</taxon>
        <taxon>dalbergioids sensu lato</taxon>
        <taxon>Dalbergieae</taxon>
        <taxon>Pterocarpus clade</taxon>
        <taxon>Stylosanthes</taxon>
    </lineage>
</organism>
<sequence>MDVLGFSPQRPPRLSSPTSSTTSTVTFQYVSTAESQPPSPTTAIADYRLPAGASMTSNWQALRVHCSRRFVGNKTVPNNNAMCRWTYLILDSFVSSRSLSLQFRIHVSLIAPDDRSPDPRVKPNTSSHSFTTNVLLPFKMIESENYGSPTVGACLLPLTCLHDGIQCRLTSQPLTVYNRPKAKVFENSSASQP</sequence>
<comment type="caution">
    <text evidence="2">The sequence shown here is derived from an EMBL/GenBank/DDBJ whole genome shotgun (WGS) entry which is preliminary data.</text>
</comment>